<evidence type="ECO:0000256" key="3">
    <source>
        <dbReference type="ARBA" id="ARBA00022692"/>
    </source>
</evidence>
<evidence type="ECO:0000313" key="19">
    <source>
        <dbReference type="EMBL" id="EPQ19977.1"/>
    </source>
</evidence>
<dbReference type="eggNOG" id="ENOG502SPIC">
    <property type="taxonomic scope" value="Eukaryota"/>
</dbReference>
<accession>S7QFD3</accession>
<name>S7QFD3_MYOBR</name>
<dbReference type="AlphaFoldDB" id="S7QFD3"/>
<evidence type="ECO:0000256" key="6">
    <source>
        <dbReference type="ARBA" id="ARBA00023136"/>
    </source>
</evidence>
<sequence length="532" mass="57067">MAWGAPCLLLPPVLLVFLASGSQGQQVVPEELHDVAGQTLSVRCQYSPAGGPYRQKTWCQQTSPNRCTRLVTSSEPRTAVTQDSRYTIWDVPDAGFFNISMAQLTERDSGFYWCGPYNSSENTITVLRNISLLVSPVLITSPEGTSGPSSLNGSELRKSSSPLAPVWAACSVLVAVLCGLFVAKGLALSVLFVLLSYRRWAQGVHPAPAGGPDLGPQVSAPLACDCPQLDGAMAPTLLLLLLLLWLQGCVSGVPAESVYSKVQHFEGETLSVQCSYKNRKKHVEGKVWCKIRRKKCEPGFTRVWAPGPRYLLQDDAQAKVVNITMVALRRQDSGRYWCMRNSSGILYPLMGFQLEVSPVPTAERSTPLTQLAHILKSGVVVTTGHAPTSGPGAPFTTSVTMLTPGVLTLARLMPSPASGTIRLSSVTGYSFTSPSTPGPTRNKAQTVTASPSNARAASATPASVSTEAGPLRTTSPTMRMCRTSRSLLNKLSPIRPRDANPTVLAGVLSLLSVPVMMIAVYGFWKKRHVGSE</sequence>
<evidence type="ECO:0000256" key="2">
    <source>
        <dbReference type="ARBA" id="ARBA00022475"/>
    </source>
</evidence>
<dbReference type="FunFam" id="2.60.40.10:FF:000370">
    <property type="entry name" value="CMRF35-like molecule 1"/>
    <property type="match status" value="1"/>
</dbReference>
<gene>
    <name evidence="19" type="ORF">D623_10015416</name>
</gene>
<evidence type="ECO:0000259" key="18">
    <source>
        <dbReference type="PROSITE" id="PS50835"/>
    </source>
</evidence>
<dbReference type="CDD" id="cd05716">
    <property type="entry name" value="IgV_pIgR_like"/>
    <property type="match status" value="2"/>
</dbReference>
<dbReference type="GO" id="GO:0042110">
    <property type="term" value="P:T cell activation"/>
    <property type="evidence" value="ECO:0007669"/>
    <property type="project" value="TreeGrafter"/>
</dbReference>
<dbReference type="GO" id="GO:0009986">
    <property type="term" value="C:cell surface"/>
    <property type="evidence" value="ECO:0007669"/>
    <property type="project" value="TreeGrafter"/>
</dbReference>
<evidence type="ECO:0000256" key="17">
    <source>
        <dbReference type="SAM" id="SignalP"/>
    </source>
</evidence>
<keyword evidence="2" id="KW-1003">Cell membrane</keyword>
<dbReference type="Gene3D" id="2.60.40.10">
    <property type="entry name" value="Immunoglobulins"/>
    <property type="match status" value="2"/>
</dbReference>
<keyword evidence="4 17" id="KW-0732">Signal</keyword>
<comment type="function">
    <text evidence="11">Cell surface receptor that may play a role in the innate and adaptive immune response. Acts as a counter-receptor for CD276 and interaction with CD276 on T-cells enhances T-cell activation.</text>
</comment>
<evidence type="ECO:0000256" key="16">
    <source>
        <dbReference type="SAM" id="Phobius"/>
    </source>
</evidence>
<dbReference type="GO" id="GO:0005886">
    <property type="term" value="C:plasma membrane"/>
    <property type="evidence" value="ECO:0007669"/>
    <property type="project" value="UniProtKB-SubCell"/>
</dbReference>
<evidence type="ECO:0000256" key="8">
    <source>
        <dbReference type="ARBA" id="ARBA00023170"/>
    </source>
</evidence>
<dbReference type="GO" id="GO:0038023">
    <property type="term" value="F:signaling receptor activity"/>
    <property type="evidence" value="ECO:0007669"/>
    <property type="project" value="TreeGrafter"/>
</dbReference>
<dbReference type="InterPro" id="IPR052314">
    <property type="entry name" value="Immune_rcpt_domain"/>
</dbReference>
<evidence type="ECO:0000256" key="5">
    <source>
        <dbReference type="ARBA" id="ARBA00022989"/>
    </source>
</evidence>
<feature type="transmembrane region" description="Helical" evidence="16">
    <location>
        <begin position="166"/>
        <end position="195"/>
    </location>
</feature>
<evidence type="ECO:0000256" key="13">
    <source>
        <dbReference type="ARBA" id="ARBA00071543"/>
    </source>
</evidence>
<keyword evidence="9" id="KW-0325">Glycoprotein</keyword>
<dbReference type="Pfam" id="PF07686">
    <property type="entry name" value="V-set"/>
    <property type="match status" value="1"/>
</dbReference>
<evidence type="ECO:0000313" key="20">
    <source>
        <dbReference type="Proteomes" id="UP000052978"/>
    </source>
</evidence>
<feature type="chain" id="PRO_5004543990" description="Trem-like transcript 2 protein" evidence="17">
    <location>
        <begin position="25"/>
        <end position="532"/>
    </location>
</feature>
<keyword evidence="10" id="KW-0393">Immunoglobulin domain</keyword>
<dbReference type="EMBL" id="KE164760">
    <property type="protein sequence ID" value="EPQ19977.1"/>
    <property type="molecule type" value="Genomic_DNA"/>
</dbReference>
<comment type="subcellular location">
    <subcellularLocation>
        <location evidence="1">Cell membrane</location>
        <topology evidence="1">Single-pass type I membrane protein</topology>
    </subcellularLocation>
</comment>
<dbReference type="InterPro" id="IPR013783">
    <property type="entry name" value="Ig-like_fold"/>
</dbReference>
<keyword evidence="8" id="KW-0675">Receptor</keyword>
<dbReference type="InterPro" id="IPR013106">
    <property type="entry name" value="Ig_V-set"/>
</dbReference>
<evidence type="ECO:0000256" key="1">
    <source>
        <dbReference type="ARBA" id="ARBA00004251"/>
    </source>
</evidence>
<feature type="transmembrane region" description="Helical" evidence="16">
    <location>
        <begin position="503"/>
        <end position="524"/>
    </location>
</feature>
<evidence type="ECO:0000256" key="15">
    <source>
        <dbReference type="SAM" id="MobiDB-lite"/>
    </source>
</evidence>
<keyword evidence="3 16" id="KW-0812">Transmembrane</keyword>
<evidence type="ECO:0000256" key="4">
    <source>
        <dbReference type="ARBA" id="ARBA00022729"/>
    </source>
</evidence>
<feature type="domain" description="Ig-like" evidence="18">
    <location>
        <begin position="11"/>
        <end position="125"/>
    </location>
</feature>
<evidence type="ECO:0000256" key="14">
    <source>
        <dbReference type="ARBA" id="ARBA00082751"/>
    </source>
</evidence>
<dbReference type="Proteomes" id="UP000052978">
    <property type="component" value="Unassembled WGS sequence"/>
</dbReference>
<feature type="signal peptide" evidence="17">
    <location>
        <begin position="1"/>
        <end position="24"/>
    </location>
</feature>
<feature type="domain" description="Ig-like" evidence="18">
    <location>
        <begin position="254"/>
        <end position="338"/>
    </location>
</feature>
<evidence type="ECO:0000256" key="10">
    <source>
        <dbReference type="ARBA" id="ARBA00023319"/>
    </source>
</evidence>
<organism evidence="19 20">
    <name type="scientific">Myotis brandtii</name>
    <name type="common">Brandt's bat</name>
    <dbReference type="NCBI Taxonomy" id="109478"/>
    <lineage>
        <taxon>Eukaryota</taxon>
        <taxon>Metazoa</taxon>
        <taxon>Chordata</taxon>
        <taxon>Craniata</taxon>
        <taxon>Vertebrata</taxon>
        <taxon>Euteleostomi</taxon>
        <taxon>Mammalia</taxon>
        <taxon>Eutheria</taxon>
        <taxon>Laurasiatheria</taxon>
        <taxon>Chiroptera</taxon>
        <taxon>Yangochiroptera</taxon>
        <taxon>Vespertilionidae</taxon>
        <taxon>Myotis</taxon>
    </lineage>
</organism>
<comment type="subunit">
    <text evidence="12">Interacts with CD276 and this interaction enhances T-cell activation.</text>
</comment>
<evidence type="ECO:0000256" key="7">
    <source>
        <dbReference type="ARBA" id="ARBA00023157"/>
    </source>
</evidence>
<dbReference type="PROSITE" id="PS50835">
    <property type="entry name" value="IG_LIKE"/>
    <property type="match status" value="2"/>
</dbReference>
<evidence type="ECO:0000256" key="11">
    <source>
        <dbReference type="ARBA" id="ARBA00059754"/>
    </source>
</evidence>
<dbReference type="InterPro" id="IPR036179">
    <property type="entry name" value="Ig-like_dom_sf"/>
</dbReference>
<evidence type="ECO:0000256" key="9">
    <source>
        <dbReference type="ARBA" id="ARBA00023180"/>
    </source>
</evidence>
<dbReference type="InterPro" id="IPR007110">
    <property type="entry name" value="Ig-like_dom"/>
</dbReference>
<dbReference type="SMART" id="SM00409">
    <property type="entry name" value="IG"/>
    <property type="match status" value="2"/>
</dbReference>
<dbReference type="SUPFAM" id="SSF48726">
    <property type="entry name" value="Immunoglobulin"/>
    <property type="match status" value="2"/>
</dbReference>
<proteinExistence type="predicted"/>
<keyword evidence="6 16" id="KW-0472">Membrane</keyword>
<protein>
    <recommendedName>
        <fullName evidence="13">Trem-like transcript 2 protein</fullName>
    </recommendedName>
    <alternativeName>
        <fullName evidence="14">Triggering receptor expressed on myeloid cells-like protein 2</fullName>
    </alternativeName>
</protein>
<keyword evidence="7" id="KW-1015">Disulfide bond</keyword>
<dbReference type="InterPro" id="IPR003599">
    <property type="entry name" value="Ig_sub"/>
</dbReference>
<dbReference type="FunFam" id="2.60.40.10:FF:001672">
    <property type="entry name" value="Triggering receptor expressed on myeloid cells like 2"/>
    <property type="match status" value="1"/>
</dbReference>
<feature type="region of interest" description="Disordered" evidence="15">
    <location>
        <begin position="429"/>
        <end position="476"/>
    </location>
</feature>
<evidence type="ECO:0000256" key="12">
    <source>
        <dbReference type="ARBA" id="ARBA00066031"/>
    </source>
</evidence>
<reference evidence="19 20" key="1">
    <citation type="journal article" date="2013" name="Nat. Commun.">
        <title>Genome analysis reveals insights into physiology and longevity of the Brandt's bat Myotis brandtii.</title>
        <authorList>
            <person name="Seim I."/>
            <person name="Fang X."/>
            <person name="Xiong Z."/>
            <person name="Lobanov A.V."/>
            <person name="Huang Z."/>
            <person name="Ma S."/>
            <person name="Feng Y."/>
            <person name="Turanov A.A."/>
            <person name="Zhu Y."/>
            <person name="Lenz T.L."/>
            <person name="Gerashchenko M.V."/>
            <person name="Fan D."/>
            <person name="Hee Yim S."/>
            <person name="Yao X."/>
            <person name="Jordan D."/>
            <person name="Xiong Y."/>
            <person name="Ma Y."/>
            <person name="Lyapunov A.N."/>
            <person name="Chen G."/>
            <person name="Kulakova O.I."/>
            <person name="Sun Y."/>
            <person name="Lee S.G."/>
            <person name="Bronson R.T."/>
            <person name="Moskalev A.A."/>
            <person name="Sunyaev S.R."/>
            <person name="Zhang G."/>
            <person name="Krogh A."/>
            <person name="Wang J."/>
            <person name="Gladyshev V.N."/>
        </authorList>
    </citation>
    <scope>NUCLEOTIDE SEQUENCE [LARGE SCALE GENOMIC DNA]</scope>
</reference>
<dbReference type="PANTHER" id="PTHR16423:SF3">
    <property type="entry name" value="TREM-LIKE TRANSCRIPT 2 PROTEIN"/>
    <property type="match status" value="1"/>
</dbReference>
<keyword evidence="20" id="KW-1185">Reference proteome</keyword>
<dbReference type="PANTHER" id="PTHR16423">
    <property type="entry name" value="TREM-LIKE TRANSCRIPT PROTEIN"/>
    <property type="match status" value="1"/>
</dbReference>
<keyword evidence="5 16" id="KW-1133">Transmembrane helix</keyword>